<sequence>MNLSDYLSSGDGAIGASALAHAVGVSPALVYQWRTGRRPVPIEHCAAIELATDGKVSRRDLRPEDFERIWPELAAKEPANA</sequence>
<evidence type="ECO:0008006" key="3">
    <source>
        <dbReference type="Google" id="ProtNLM"/>
    </source>
</evidence>
<dbReference type="RefSeq" id="WP_094841341.1">
    <property type="nucleotide sequence ID" value="NZ_NEVS01000004.1"/>
</dbReference>
<evidence type="ECO:0000313" key="1">
    <source>
        <dbReference type="EMBL" id="OZI59921.1"/>
    </source>
</evidence>
<dbReference type="Proteomes" id="UP000215767">
    <property type="component" value="Unassembled WGS sequence"/>
</dbReference>
<organism evidence="1 2">
    <name type="scientific">Bordetella genomosp. 11</name>
    <dbReference type="NCBI Taxonomy" id="1416808"/>
    <lineage>
        <taxon>Bacteria</taxon>
        <taxon>Pseudomonadati</taxon>
        <taxon>Pseudomonadota</taxon>
        <taxon>Betaproteobacteria</taxon>
        <taxon>Burkholderiales</taxon>
        <taxon>Alcaligenaceae</taxon>
        <taxon>Bordetella</taxon>
    </lineage>
</organism>
<accession>A0A261UE97</accession>
<dbReference type="AlphaFoldDB" id="A0A261UE97"/>
<dbReference type="InterPro" id="IPR031856">
    <property type="entry name" value="YdaS_toxin-like"/>
</dbReference>
<dbReference type="InterPro" id="IPR010982">
    <property type="entry name" value="Lambda_DNA-bd_dom_sf"/>
</dbReference>
<proteinExistence type="predicted"/>
<dbReference type="GO" id="GO:0003677">
    <property type="term" value="F:DNA binding"/>
    <property type="evidence" value="ECO:0007669"/>
    <property type="project" value="InterPro"/>
</dbReference>
<dbReference type="Gene3D" id="1.10.260.40">
    <property type="entry name" value="lambda repressor-like DNA-binding domains"/>
    <property type="match status" value="1"/>
</dbReference>
<dbReference type="SUPFAM" id="SSF47413">
    <property type="entry name" value="lambda repressor-like DNA-binding domains"/>
    <property type="match status" value="1"/>
</dbReference>
<dbReference type="EMBL" id="NEVS01000004">
    <property type="protein sequence ID" value="OZI59921.1"/>
    <property type="molecule type" value="Genomic_DNA"/>
</dbReference>
<protein>
    <recommendedName>
        <fullName evidence="3">Cro/Cl family transcriptional regulator</fullName>
    </recommendedName>
</protein>
<gene>
    <name evidence="1" type="ORF">CAL28_10560</name>
</gene>
<comment type="caution">
    <text evidence="1">The sequence shown here is derived from an EMBL/GenBank/DDBJ whole genome shotgun (WGS) entry which is preliminary data.</text>
</comment>
<dbReference type="OrthoDB" id="6446140at2"/>
<reference evidence="2" key="1">
    <citation type="submission" date="2017-05" db="EMBL/GenBank/DDBJ databases">
        <title>Complete and WGS of Bordetella genogroups.</title>
        <authorList>
            <person name="Spilker T."/>
            <person name="Lipuma J."/>
        </authorList>
    </citation>
    <scope>NUCLEOTIDE SEQUENCE [LARGE SCALE GENOMIC DNA]</scope>
    <source>
        <strain evidence="2">AU8856</strain>
    </source>
</reference>
<name>A0A261UE97_9BORD</name>
<dbReference type="Pfam" id="PF15943">
    <property type="entry name" value="YdaS_toxin"/>
    <property type="match status" value="1"/>
</dbReference>
<evidence type="ECO:0000313" key="2">
    <source>
        <dbReference type="Proteomes" id="UP000215767"/>
    </source>
</evidence>
<keyword evidence="2" id="KW-1185">Reference proteome</keyword>